<evidence type="ECO:0000313" key="2">
    <source>
        <dbReference type="Proteomes" id="UP000030671"/>
    </source>
</evidence>
<keyword evidence="2" id="KW-1185">Reference proteome</keyword>
<dbReference type="EMBL" id="KI925456">
    <property type="protein sequence ID" value="ETW84011.1"/>
    <property type="molecule type" value="Genomic_DNA"/>
</dbReference>
<feature type="non-terminal residue" evidence="1">
    <location>
        <position position="90"/>
    </location>
</feature>
<dbReference type="InParanoid" id="W4KG16"/>
<dbReference type="Pfam" id="PF05032">
    <property type="entry name" value="Spo12"/>
    <property type="match status" value="1"/>
</dbReference>
<name>W4KG16_HETIT</name>
<dbReference type="HOGENOM" id="CLU_148185_0_0_1"/>
<dbReference type="STRING" id="747525.W4KG16"/>
<dbReference type="KEGG" id="hir:HETIRDRAFT_243951"/>
<dbReference type="RefSeq" id="XP_009543731.1">
    <property type="nucleotide sequence ID" value="XM_009545436.1"/>
</dbReference>
<gene>
    <name evidence="1" type="ORF">HETIRDRAFT_243951</name>
</gene>
<feature type="non-terminal residue" evidence="1">
    <location>
        <position position="1"/>
    </location>
</feature>
<evidence type="ECO:0000313" key="1">
    <source>
        <dbReference type="EMBL" id="ETW84011.1"/>
    </source>
</evidence>
<organism evidence="1 2">
    <name type="scientific">Heterobasidion irregulare (strain TC 32-1)</name>
    <dbReference type="NCBI Taxonomy" id="747525"/>
    <lineage>
        <taxon>Eukaryota</taxon>
        <taxon>Fungi</taxon>
        <taxon>Dikarya</taxon>
        <taxon>Basidiomycota</taxon>
        <taxon>Agaricomycotina</taxon>
        <taxon>Agaricomycetes</taxon>
        <taxon>Russulales</taxon>
        <taxon>Bondarzewiaceae</taxon>
        <taxon>Heterobasidion</taxon>
        <taxon>Heterobasidion annosum species complex</taxon>
    </lineage>
</organism>
<sequence>TPASTPGSTPIQPLHNPKHAAHVAVPQAPLGNATNGLMNQAGMGAKALLAKRMAKTQNPTYTSPTDNLMTPCTQKISAAKKKHFTKYATP</sequence>
<reference evidence="1 2" key="1">
    <citation type="journal article" date="2012" name="New Phytol.">
        <title>Insight into trade-off between wood decay and parasitism from the genome of a fungal forest pathogen.</title>
        <authorList>
            <person name="Olson A."/>
            <person name="Aerts A."/>
            <person name="Asiegbu F."/>
            <person name="Belbahri L."/>
            <person name="Bouzid O."/>
            <person name="Broberg A."/>
            <person name="Canback B."/>
            <person name="Coutinho P.M."/>
            <person name="Cullen D."/>
            <person name="Dalman K."/>
            <person name="Deflorio G."/>
            <person name="van Diepen L.T."/>
            <person name="Dunand C."/>
            <person name="Duplessis S."/>
            <person name="Durling M."/>
            <person name="Gonthier P."/>
            <person name="Grimwood J."/>
            <person name="Fossdal C.G."/>
            <person name="Hansson D."/>
            <person name="Henrissat B."/>
            <person name="Hietala A."/>
            <person name="Himmelstrand K."/>
            <person name="Hoffmeister D."/>
            <person name="Hogberg N."/>
            <person name="James T.Y."/>
            <person name="Karlsson M."/>
            <person name="Kohler A."/>
            <person name="Kues U."/>
            <person name="Lee Y.H."/>
            <person name="Lin Y.C."/>
            <person name="Lind M."/>
            <person name="Lindquist E."/>
            <person name="Lombard V."/>
            <person name="Lucas S."/>
            <person name="Lunden K."/>
            <person name="Morin E."/>
            <person name="Murat C."/>
            <person name="Park J."/>
            <person name="Raffaello T."/>
            <person name="Rouze P."/>
            <person name="Salamov A."/>
            <person name="Schmutz J."/>
            <person name="Solheim H."/>
            <person name="Stahlberg J."/>
            <person name="Velez H."/>
            <person name="de Vries R.P."/>
            <person name="Wiebenga A."/>
            <person name="Woodward S."/>
            <person name="Yakovlev I."/>
            <person name="Garbelotto M."/>
            <person name="Martin F."/>
            <person name="Grigoriev I.V."/>
            <person name="Stenlid J."/>
        </authorList>
    </citation>
    <scope>NUCLEOTIDE SEQUENCE [LARGE SCALE GENOMIC DNA]</scope>
    <source>
        <strain evidence="1 2">TC 32-1</strain>
    </source>
</reference>
<proteinExistence type="predicted"/>
<dbReference type="GeneID" id="20669016"/>
<accession>W4KG16</accession>
<protein>
    <submittedName>
        <fullName evidence="1">Uncharacterized protein</fullName>
    </submittedName>
</protein>
<dbReference type="eggNOG" id="ENOG502SBH5">
    <property type="taxonomic scope" value="Eukaryota"/>
</dbReference>
<dbReference type="OrthoDB" id="5578329at2759"/>
<dbReference type="AlphaFoldDB" id="W4KG16"/>
<dbReference type="Proteomes" id="UP000030671">
    <property type="component" value="Unassembled WGS sequence"/>
</dbReference>
<dbReference type="InterPro" id="IPR007727">
    <property type="entry name" value="Spo12"/>
</dbReference>